<proteinExistence type="predicted"/>
<protein>
    <submittedName>
        <fullName evidence="2">8628_t:CDS:1</fullName>
    </submittedName>
</protein>
<dbReference type="AlphaFoldDB" id="A0A9N9D846"/>
<organism evidence="2 3">
    <name type="scientific">Racocetra fulgida</name>
    <dbReference type="NCBI Taxonomy" id="60492"/>
    <lineage>
        <taxon>Eukaryota</taxon>
        <taxon>Fungi</taxon>
        <taxon>Fungi incertae sedis</taxon>
        <taxon>Mucoromycota</taxon>
        <taxon>Glomeromycotina</taxon>
        <taxon>Glomeromycetes</taxon>
        <taxon>Diversisporales</taxon>
        <taxon>Gigasporaceae</taxon>
        <taxon>Racocetra</taxon>
    </lineage>
</organism>
<evidence type="ECO:0000256" key="1">
    <source>
        <dbReference type="SAM" id="MobiDB-lite"/>
    </source>
</evidence>
<evidence type="ECO:0000313" key="2">
    <source>
        <dbReference type="EMBL" id="CAG8625770.1"/>
    </source>
</evidence>
<feature type="region of interest" description="Disordered" evidence="1">
    <location>
        <begin position="106"/>
        <end position="145"/>
    </location>
</feature>
<feature type="non-terminal residue" evidence="2">
    <location>
        <position position="145"/>
    </location>
</feature>
<name>A0A9N9D846_9GLOM</name>
<comment type="caution">
    <text evidence="2">The sequence shown here is derived from an EMBL/GenBank/DDBJ whole genome shotgun (WGS) entry which is preliminary data.</text>
</comment>
<dbReference type="EMBL" id="CAJVPZ010011017">
    <property type="protein sequence ID" value="CAG8625770.1"/>
    <property type="molecule type" value="Genomic_DNA"/>
</dbReference>
<accession>A0A9N9D846</accession>
<evidence type="ECO:0000313" key="3">
    <source>
        <dbReference type="Proteomes" id="UP000789396"/>
    </source>
</evidence>
<keyword evidence="3" id="KW-1185">Reference proteome</keyword>
<dbReference type="Proteomes" id="UP000789396">
    <property type="component" value="Unassembled WGS sequence"/>
</dbReference>
<feature type="non-terminal residue" evidence="2">
    <location>
        <position position="1"/>
    </location>
</feature>
<reference evidence="2" key="1">
    <citation type="submission" date="2021-06" db="EMBL/GenBank/DDBJ databases">
        <authorList>
            <person name="Kallberg Y."/>
            <person name="Tangrot J."/>
            <person name="Rosling A."/>
        </authorList>
    </citation>
    <scope>NUCLEOTIDE SEQUENCE</scope>
    <source>
        <strain evidence="2">IN212</strain>
    </source>
</reference>
<gene>
    <name evidence="2" type="ORF">RFULGI_LOCUS7530</name>
</gene>
<sequence>AFDIYLTSEKSAEINDTDLEITIEHLGYQYEINWLKSFKYDNNDKNEADDFEQHNQNRIEYDEEEKHNTITKKMNNRSYKPKFNNLILDLINSYFDEELLKNFEPDSYKDIKSESGNETDKKVSGRKICESEHCNQDESRAEMNK</sequence>